<gene>
    <name evidence="2" type="ORF">B0H16DRAFT_205942</name>
</gene>
<name>A0AAD7MSQ1_9AGAR</name>
<evidence type="ECO:0000313" key="2">
    <source>
        <dbReference type="EMBL" id="KAJ7731043.1"/>
    </source>
</evidence>
<reference evidence="2" key="1">
    <citation type="submission" date="2023-03" db="EMBL/GenBank/DDBJ databases">
        <title>Massive genome expansion in bonnet fungi (Mycena s.s.) driven by repeated elements and novel gene families across ecological guilds.</title>
        <authorList>
            <consortium name="Lawrence Berkeley National Laboratory"/>
            <person name="Harder C.B."/>
            <person name="Miyauchi S."/>
            <person name="Viragh M."/>
            <person name="Kuo A."/>
            <person name="Thoen E."/>
            <person name="Andreopoulos B."/>
            <person name="Lu D."/>
            <person name="Skrede I."/>
            <person name="Drula E."/>
            <person name="Henrissat B."/>
            <person name="Morin E."/>
            <person name="Kohler A."/>
            <person name="Barry K."/>
            <person name="LaButti K."/>
            <person name="Morin E."/>
            <person name="Salamov A."/>
            <person name="Lipzen A."/>
            <person name="Mereny Z."/>
            <person name="Hegedus B."/>
            <person name="Baldrian P."/>
            <person name="Stursova M."/>
            <person name="Weitz H."/>
            <person name="Taylor A."/>
            <person name="Grigoriev I.V."/>
            <person name="Nagy L.G."/>
            <person name="Martin F."/>
            <person name="Kauserud H."/>
        </authorList>
    </citation>
    <scope>NUCLEOTIDE SEQUENCE</scope>
    <source>
        <strain evidence="2">CBHHK182m</strain>
    </source>
</reference>
<feature type="chain" id="PRO_5042177599" evidence="1">
    <location>
        <begin position="20"/>
        <end position="68"/>
    </location>
</feature>
<dbReference type="EMBL" id="JARKIB010000155">
    <property type="protein sequence ID" value="KAJ7731043.1"/>
    <property type="molecule type" value="Genomic_DNA"/>
</dbReference>
<accession>A0AAD7MSQ1</accession>
<keyword evidence="3" id="KW-1185">Reference proteome</keyword>
<dbReference type="Proteomes" id="UP001215598">
    <property type="component" value="Unassembled WGS sequence"/>
</dbReference>
<proteinExistence type="predicted"/>
<protein>
    <submittedName>
        <fullName evidence="2">Uncharacterized protein</fullName>
    </submittedName>
</protein>
<evidence type="ECO:0000256" key="1">
    <source>
        <dbReference type="SAM" id="SignalP"/>
    </source>
</evidence>
<feature type="signal peptide" evidence="1">
    <location>
        <begin position="1"/>
        <end position="19"/>
    </location>
</feature>
<sequence length="68" mass="7292">MRLSTLFFSLAALFVAVSATPGFSVNNRGELVSRQDCCEDPPGCGCPDFCSGACARLLPLNSLRAWHD</sequence>
<organism evidence="2 3">
    <name type="scientific">Mycena metata</name>
    <dbReference type="NCBI Taxonomy" id="1033252"/>
    <lineage>
        <taxon>Eukaryota</taxon>
        <taxon>Fungi</taxon>
        <taxon>Dikarya</taxon>
        <taxon>Basidiomycota</taxon>
        <taxon>Agaricomycotina</taxon>
        <taxon>Agaricomycetes</taxon>
        <taxon>Agaricomycetidae</taxon>
        <taxon>Agaricales</taxon>
        <taxon>Marasmiineae</taxon>
        <taxon>Mycenaceae</taxon>
        <taxon>Mycena</taxon>
    </lineage>
</organism>
<keyword evidence="1" id="KW-0732">Signal</keyword>
<dbReference type="AlphaFoldDB" id="A0AAD7MSQ1"/>
<evidence type="ECO:0000313" key="3">
    <source>
        <dbReference type="Proteomes" id="UP001215598"/>
    </source>
</evidence>
<comment type="caution">
    <text evidence="2">The sequence shown here is derived from an EMBL/GenBank/DDBJ whole genome shotgun (WGS) entry which is preliminary data.</text>
</comment>